<protein>
    <submittedName>
        <fullName evidence="5">Tyrosine-protein phosphatase 69D</fullName>
    </submittedName>
</protein>
<dbReference type="InterPro" id="IPR003961">
    <property type="entry name" value="FN3_dom"/>
</dbReference>
<dbReference type="RefSeq" id="XP_015520806.2">
    <property type="nucleotide sequence ID" value="XM_015665320.2"/>
</dbReference>
<dbReference type="InParanoid" id="A0A6J0C0P4"/>
<dbReference type="KEGG" id="nlo:107225017"/>
<sequence>MSRSNLALILKISSLLACFILIQRVADAKSIVSPQKIVEVEENGMAELTCNVEGYAEDDVKWIKPNDHRNYDGKISRLDGEDRFTTTLTLKNAKDGEVYKCLTYDEISKQSVGDNVTVKVISHRSSQSDNPTYLDGLKVILAPYKQGGAKLTWRTRNANLSNPVEFVSIECNATGITWQNCGGISKCPQKKDCIVNKWKINAANFEIRVIVNDSSGTTYNSDPINVTPYPAFVPSIKISESTQNSISITWNKPPDAIFNDTESYEITVAGKKKRTNSLKLSKIIERLECGKTYSIKVAPCVSDSNGGCLTASEEMKADTKPCEKNISPISRPETSTIVLAIFSLYFLAKYEFN</sequence>
<dbReference type="GeneID" id="107225017"/>
<gene>
    <name evidence="5" type="primary">LOC107225017</name>
</gene>
<dbReference type="SMART" id="SM00409">
    <property type="entry name" value="IG"/>
    <property type="match status" value="1"/>
</dbReference>
<proteinExistence type="predicted"/>
<dbReference type="SUPFAM" id="SSF48726">
    <property type="entry name" value="Immunoglobulin"/>
    <property type="match status" value="1"/>
</dbReference>
<keyword evidence="4" id="KW-1185">Reference proteome</keyword>
<dbReference type="PROSITE" id="PS50853">
    <property type="entry name" value="FN3"/>
    <property type="match status" value="1"/>
</dbReference>
<accession>A0A6J0C0P4</accession>
<dbReference type="PROSITE" id="PS50835">
    <property type="entry name" value="IG_LIKE"/>
    <property type="match status" value="1"/>
</dbReference>
<dbReference type="OrthoDB" id="10487896at2759"/>
<evidence type="ECO:0000313" key="5">
    <source>
        <dbReference type="RefSeq" id="XP_015520806.2"/>
    </source>
</evidence>
<reference evidence="5" key="1">
    <citation type="submission" date="2025-08" db="UniProtKB">
        <authorList>
            <consortium name="RefSeq"/>
        </authorList>
    </citation>
    <scope>IDENTIFICATION</scope>
    <source>
        <tissue evidence="5">Thorax and Abdomen</tissue>
    </source>
</reference>
<dbReference type="SUPFAM" id="SSF49265">
    <property type="entry name" value="Fibronectin type III"/>
    <property type="match status" value="1"/>
</dbReference>
<dbReference type="InterPro" id="IPR036116">
    <property type="entry name" value="FN3_sf"/>
</dbReference>
<name>A0A6J0C0P4_NEOLC</name>
<feature type="domain" description="Fibronectin type-III" evidence="3">
    <location>
        <begin position="233"/>
        <end position="322"/>
    </location>
</feature>
<dbReference type="CDD" id="cd00063">
    <property type="entry name" value="FN3"/>
    <property type="match status" value="1"/>
</dbReference>
<feature type="domain" description="Ig-like" evidence="2">
    <location>
        <begin position="28"/>
        <end position="117"/>
    </location>
</feature>
<dbReference type="InterPro" id="IPR013783">
    <property type="entry name" value="Ig-like_fold"/>
</dbReference>
<dbReference type="InterPro" id="IPR003599">
    <property type="entry name" value="Ig_sub"/>
</dbReference>
<keyword evidence="1" id="KW-0732">Signal</keyword>
<dbReference type="SMART" id="SM00060">
    <property type="entry name" value="FN3"/>
    <property type="match status" value="1"/>
</dbReference>
<dbReference type="Proteomes" id="UP000829291">
    <property type="component" value="Chromosome 5"/>
</dbReference>
<dbReference type="AlphaFoldDB" id="A0A6J0C0P4"/>
<evidence type="ECO:0000313" key="4">
    <source>
        <dbReference type="Proteomes" id="UP000829291"/>
    </source>
</evidence>
<organism evidence="5">
    <name type="scientific">Neodiprion lecontei</name>
    <name type="common">Redheaded pine sawfly</name>
    <dbReference type="NCBI Taxonomy" id="441921"/>
    <lineage>
        <taxon>Eukaryota</taxon>
        <taxon>Metazoa</taxon>
        <taxon>Ecdysozoa</taxon>
        <taxon>Arthropoda</taxon>
        <taxon>Hexapoda</taxon>
        <taxon>Insecta</taxon>
        <taxon>Pterygota</taxon>
        <taxon>Neoptera</taxon>
        <taxon>Endopterygota</taxon>
        <taxon>Hymenoptera</taxon>
        <taxon>Tenthredinoidea</taxon>
        <taxon>Diprionidae</taxon>
        <taxon>Diprioninae</taxon>
        <taxon>Neodiprion</taxon>
    </lineage>
</organism>
<dbReference type="Pfam" id="PF13927">
    <property type="entry name" value="Ig_3"/>
    <property type="match status" value="1"/>
</dbReference>
<evidence type="ECO:0000256" key="1">
    <source>
        <dbReference type="SAM" id="SignalP"/>
    </source>
</evidence>
<dbReference type="Gene3D" id="2.60.40.10">
    <property type="entry name" value="Immunoglobulins"/>
    <property type="match status" value="2"/>
</dbReference>
<evidence type="ECO:0000259" key="2">
    <source>
        <dbReference type="PROSITE" id="PS50835"/>
    </source>
</evidence>
<feature type="signal peptide" evidence="1">
    <location>
        <begin position="1"/>
        <end position="28"/>
    </location>
</feature>
<dbReference type="InterPro" id="IPR036179">
    <property type="entry name" value="Ig-like_dom_sf"/>
</dbReference>
<dbReference type="InterPro" id="IPR007110">
    <property type="entry name" value="Ig-like_dom"/>
</dbReference>
<evidence type="ECO:0000259" key="3">
    <source>
        <dbReference type="PROSITE" id="PS50853"/>
    </source>
</evidence>
<feature type="chain" id="PRO_5045938969" evidence="1">
    <location>
        <begin position="29"/>
        <end position="353"/>
    </location>
</feature>